<dbReference type="GO" id="GO:0005886">
    <property type="term" value="C:plasma membrane"/>
    <property type="evidence" value="ECO:0007669"/>
    <property type="project" value="UniProtKB-SubCell"/>
</dbReference>
<feature type="transmembrane region" description="Helical" evidence="6">
    <location>
        <begin position="56"/>
        <end position="78"/>
    </location>
</feature>
<dbReference type="AlphaFoldDB" id="F5YH02"/>
<dbReference type="Pfam" id="PF12679">
    <property type="entry name" value="ABC2_membrane_2"/>
    <property type="match status" value="1"/>
</dbReference>
<keyword evidence="3 6" id="KW-0812">Transmembrane</keyword>
<dbReference type="PANTHER" id="PTHR30294:SF29">
    <property type="entry name" value="MULTIDRUG ABC TRANSPORTER PERMEASE YBHS-RELATED"/>
    <property type="match status" value="1"/>
</dbReference>
<organism evidence="7 8">
    <name type="scientific">Treponema primitia (strain ATCC BAA-887 / DSM 12427 / ZAS-2)</name>
    <dbReference type="NCBI Taxonomy" id="545694"/>
    <lineage>
        <taxon>Bacteria</taxon>
        <taxon>Pseudomonadati</taxon>
        <taxon>Spirochaetota</taxon>
        <taxon>Spirochaetia</taxon>
        <taxon>Spirochaetales</taxon>
        <taxon>Treponemataceae</taxon>
        <taxon>Treponema</taxon>
    </lineage>
</organism>
<evidence type="ECO:0000313" key="7">
    <source>
        <dbReference type="EMBL" id="AEF83884.1"/>
    </source>
</evidence>
<gene>
    <name evidence="7" type="ordered locus">TREPR_2503</name>
</gene>
<proteinExistence type="predicted"/>
<dbReference type="STRING" id="545694.TREPR_2503"/>
<evidence type="ECO:0000256" key="6">
    <source>
        <dbReference type="SAM" id="Phobius"/>
    </source>
</evidence>
<dbReference type="InterPro" id="IPR051449">
    <property type="entry name" value="ABC-2_transporter_component"/>
</dbReference>
<accession>F5YH02</accession>
<dbReference type="Proteomes" id="UP000009223">
    <property type="component" value="Chromosome"/>
</dbReference>
<evidence type="ECO:0000256" key="1">
    <source>
        <dbReference type="ARBA" id="ARBA00004651"/>
    </source>
</evidence>
<reference evidence="8" key="1">
    <citation type="submission" date="2009-12" db="EMBL/GenBank/DDBJ databases">
        <title>Complete sequence of Treponema primitia strain ZAS-2.</title>
        <authorList>
            <person name="Tetu S.G."/>
            <person name="Matson E."/>
            <person name="Ren Q."/>
            <person name="Seshadri R."/>
            <person name="Elbourne L."/>
            <person name="Hassan K.A."/>
            <person name="Durkin A."/>
            <person name="Radune D."/>
            <person name="Mohamoud Y."/>
            <person name="Shay R."/>
            <person name="Jin S."/>
            <person name="Zhang X."/>
            <person name="Lucey K."/>
            <person name="Ballor N.R."/>
            <person name="Ottesen E."/>
            <person name="Rosenthal R."/>
            <person name="Allen A."/>
            <person name="Leadbetter J.R."/>
            <person name="Paulsen I.T."/>
        </authorList>
    </citation>
    <scope>NUCLEOTIDE SEQUENCE [LARGE SCALE GENOMIC DNA]</scope>
    <source>
        <strain evidence="8">ATCC BAA-887 / DSM 12427 / ZAS-2</strain>
    </source>
</reference>
<evidence type="ECO:0000256" key="4">
    <source>
        <dbReference type="ARBA" id="ARBA00022989"/>
    </source>
</evidence>
<reference evidence="7 8" key="2">
    <citation type="journal article" date="2011" name="ISME J.">
        <title>RNA-seq reveals cooperative metabolic interactions between two termite-gut spirochete species in co-culture.</title>
        <authorList>
            <person name="Rosenthal A.Z."/>
            <person name="Matson E.G."/>
            <person name="Eldar A."/>
            <person name="Leadbetter J.R."/>
        </authorList>
    </citation>
    <scope>NUCLEOTIDE SEQUENCE [LARGE SCALE GENOMIC DNA]</scope>
    <source>
        <strain evidence="8">ATCC BAA-887 / DSM 12427 / ZAS-2</strain>
    </source>
</reference>
<dbReference type="RefSeq" id="WP_015707707.1">
    <property type="nucleotide sequence ID" value="NC_015578.1"/>
</dbReference>
<dbReference type="KEGG" id="tpi:TREPR_2503"/>
<evidence type="ECO:0000256" key="5">
    <source>
        <dbReference type="ARBA" id="ARBA00023136"/>
    </source>
</evidence>
<sequence length="244" mass="27264">MKIISQRALALARKELYSHCNSPAFYGIAVFFLLFTSIWLFYIQRYFAMDMASLRVYFAAFPLAFILVIPVITMKSWAEERKLGSVELLLTMPFSEWELVLGKFISSLAVMAFIIVLTIPVPLSLLPLGRFDGGVIFGEYIGSLLLASAATALGLLLSSLSKNQAGAFLGGAVALMAVMLIQQITQSFDLPPWLAEGINFISLAFHFESFSKGLIDSRDLAFFITATVLFLFLNTRVILYRKWR</sequence>
<keyword evidence="5 6" id="KW-0472">Membrane</keyword>
<feature type="transmembrane region" description="Helical" evidence="6">
    <location>
        <begin position="220"/>
        <end position="239"/>
    </location>
</feature>
<protein>
    <submittedName>
        <fullName evidence="7">ABC transporter permease protein</fullName>
    </submittedName>
</protein>
<feature type="transmembrane region" description="Helical" evidence="6">
    <location>
        <begin position="23"/>
        <end position="44"/>
    </location>
</feature>
<dbReference type="HOGENOM" id="CLU_081003_0_1_12"/>
<dbReference type="OrthoDB" id="9794512at2"/>
<evidence type="ECO:0000256" key="2">
    <source>
        <dbReference type="ARBA" id="ARBA00022475"/>
    </source>
</evidence>
<dbReference type="EMBL" id="CP001843">
    <property type="protein sequence ID" value="AEF83884.1"/>
    <property type="molecule type" value="Genomic_DNA"/>
</dbReference>
<dbReference type="PANTHER" id="PTHR30294">
    <property type="entry name" value="MEMBRANE COMPONENT OF ABC TRANSPORTER YHHJ-RELATED"/>
    <property type="match status" value="1"/>
</dbReference>
<keyword evidence="8" id="KW-1185">Reference proteome</keyword>
<feature type="transmembrane region" description="Helical" evidence="6">
    <location>
        <begin position="140"/>
        <end position="158"/>
    </location>
</feature>
<dbReference type="eggNOG" id="COG1277">
    <property type="taxonomic scope" value="Bacteria"/>
</dbReference>
<keyword evidence="2" id="KW-1003">Cell membrane</keyword>
<feature type="transmembrane region" description="Helical" evidence="6">
    <location>
        <begin position="99"/>
        <end position="120"/>
    </location>
</feature>
<evidence type="ECO:0000256" key="3">
    <source>
        <dbReference type="ARBA" id="ARBA00022692"/>
    </source>
</evidence>
<dbReference type="GO" id="GO:0140359">
    <property type="term" value="F:ABC-type transporter activity"/>
    <property type="evidence" value="ECO:0007669"/>
    <property type="project" value="InterPro"/>
</dbReference>
<feature type="transmembrane region" description="Helical" evidence="6">
    <location>
        <begin position="165"/>
        <end position="184"/>
    </location>
</feature>
<comment type="subcellular location">
    <subcellularLocation>
        <location evidence="1">Cell membrane</location>
        <topology evidence="1">Multi-pass membrane protein</topology>
    </subcellularLocation>
</comment>
<name>F5YH02_TREPZ</name>
<evidence type="ECO:0000313" key="8">
    <source>
        <dbReference type="Proteomes" id="UP000009223"/>
    </source>
</evidence>
<keyword evidence="4 6" id="KW-1133">Transmembrane helix</keyword>